<keyword evidence="1" id="KW-0805">Transcription regulation</keyword>
<evidence type="ECO:0000256" key="3">
    <source>
        <dbReference type="ARBA" id="ARBA00023163"/>
    </source>
</evidence>
<feature type="domain" description="HTH hxlR-type" evidence="4">
    <location>
        <begin position="8"/>
        <end position="105"/>
    </location>
</feature>
<evidence type="ECO:0000256" key="2">
    <source>
        <dbReference type="ARBA" id="ARBA00023125"/>
    </source>
</evidence>
<reference evidence="5" key="1">
    <citation type="submission" date="2020-04" db="EMBL/GenBank/DDBJ databases">
        <authorList>
            <person name="Zhang T."/>
        </authorList>
    </citation>
    <scope>NUCLEOTIDE SEQUENCE</scope>
    <source>
        <strain evidence="5">HKST-UBA01</strain>
    </source>
</reference>
<dbReference type="Gene3D" id="1.10.10.10">
    <property type="entry name" value="Winged helix-like DNA-binding domain superfamily/Winged helix DNA-binding domain"/>
    <property type="match status" value="1"/>
</dbReference>
<dbReference type="SUPFAM" id="SSF55718">
    <property type="entry name" value="SCP-like"/>
    <property type="match status" value="1"/>
</dbReference>
<dbReference type="Pfam" id="PF01638">
    <property type="entry name" value="HxlR"/>
    <property type="match status" value="1"/>
</dbReference>
<dbReference type="SUPFAM" id="SSF46785">
    <property type="entry name" value="Winged helix' DNA-binding domain"/>
    <property type="match status" value="1"/>
</dbReference>
<dbReference type="InterPro" id="IPR036388">
    <property type="entry name" value="WH-like_DNA-bd_sf"/>
</dbReference>
<comment type="caution">
    <text evidence="5">The sequence shown here is derived from an EMBL/GenBank/DDBJ whole genome shotgun (WGS) entry which is preliminary data.</text>
</comment>
<dbReference type="PROSITE" id="PS51118">
    <property type="entry name" value="HTH_HXLR"/>
    <property type="match status" value="1"/>
</dbReference>
<evidence type="ECO:0000313" key="6">
    <source>
        <dbReference type="Proteomes" id="UP000697710"/>
    </source>
</evidence>
<dbReference type="EMBL" id="JAGQHR010000336">
    <property type="protein sequence ID" value="MCA9728260.1"/>
    <property type="molecule type" value="Genomic_DNA"/>
</dbReference>
<organism evidence="5 6">
    <name type="scientific">Eiseniibacteriota bacterium</name>
    <dbReference type="NCBI Taxonomy" id="2212470"/>
    <lineage>
        <taxon>Bacteria</taxon>
        <taxon>Candidatus Eiseniibacteriota</taxon>
    </lineage>
</organism>
<dbReference type="PANTHER" id="PTHR33204:SF18">
    <property type="entry name" value="TRANSCRIPTIONAL REGULATORY PROTEIN"/>
    <property type="match status" value="1"/>
</dbReference>
<dbReference type="PANTHER" id="PTHR33204">
    <property type="entry name" value="TRANSCRIPTIONAL REGULATOR, MARR FAMILY"/>
    <property type="match status" value="1"/>
</dbReference>
<protein>
    <submittedName>
        <fullName evidence="5">Winged helix-turn-helix transcriptional regulator</fullName>
    </submittedName>
</protein>
<evidence type="ECO:0000313" key="5">
    <source>
        <dbReference type="EMBL" id="MCA9728260.1"/>
    </source>
</evidence>
<reference evidence="5" key="2">
    <citation type="journal article" date="2021" name="Microbiome">
        <title>Successional dynamics and alternative stable states in a saline activated sludge microbial community over 9 years.</title>
        <authorList>
            <person name="Wang Y."/>
            <person name="Ye J."/>
            <person name="Ju F."/>
            <person name="Liu L."/>
            <person name="Boyd J.A."/>
            <person name="Deng Y."/>
            <person name="Parks D.H."/>
            <person name="Jiang X."/>
            <person name="Yin X."/>
            <person name="Woodcroft B.J."/>
            <person name="Tyson G.W."/>
            <person name="Hugenholtz P."/>
            <person name="Polz M.F."/>
            <person name="Zhang T."/>
        </authorList>
    </citation>
    <scope>NUCLEOTIDE SEQUENCE</scope>
    <source>
        <strain evidence="5">HKST-UBA01</strain>
    </source>
</reference>
<dbReference type="Proteomes" id="UP000697710">
    <property type="component" value="Unassembled WGS sequence"/>
</dbReference>
<dbReference type="InterPro" id="IPR036390">
    <property type="entry name" value="WH_DNA-bd_sf"/>
</dbReference>
<keyword evidence="3" id="KW-0804">Transcription</keyword>
<dbReference type="InterPro" id="IPR036527">
    <property type="entry name" value="SCP2_sterol-bd_dom_sf"/>
</dbReference>
<keyword evidence="2" id="KW-0238">DNA-binding</keyword>
<accession>A0A956RPV8</accession>
<name>A0A956RPV8_UNCEI</name>
<proteinExistence type="predicted"/>
<dbReference type="InterPro" id="IPR002577">
    <property type="entry name" value="HTH_HxlR"/>
</dbReference>
<evidence type="ECO:0000256" key="1">
    <source>
        <dbReference type="ARBA" id="ARBA00023015"/>
    </source>
</evidence>
<dbReference type="GO" id="GO:0003677">
    <property type="term" value="F:DNA binding"/>
    <property type="evidence" value="ECO:0007669"/>
    <property type="project" value="UniProtKB-KW"/>
</dbReference>
<gene>
    <name evidence="5" type="ORF">KC729_11295</name>
</gene>
<dbReference type="AlphaFoldDB" id="A0A956RPV8"/>
<sequence>MKTYGQFCPIARASEILAERWTILILRNLLLGCETYSEIAAGAPGIPRALLTARLRELQRTGVVDAQPLEGRRGHRYHLTDAGKDLQEVLMALGAWGERWLELTPSHVDPSIVLWSWSHYYLASDRLPAQRVVVHFRFPDQARSLRDYWMIFDQERTEVCTFDPGFGVDLDAELDSRTLAEWHLGHLDWNRARRDGRIRLQGSKSLAQALPRWKRPSDFASVERARHRLGSPVD</sequence>
<evidence type="ECO:0000259" key="4">
    <source>
        <dbReference type="PROSITE" id="PS51118"/>
    </source>
</evidence>